<dbReference type="EMBL" id="MU860299">
    <property type="protein sequence ID" value="KAK4235080.1"/>
    <property type="molecule type" value="Genomic_DNA"/>
</dbReference>
<evidence type="ECO:0000313" key="2">
    <source>
        <dbReference type="Proteomes" id="UP001303760"/>
    </source>
</evidence>
<protein>
    <submittedName>
        <fullName evidence="1">Uncharacterized protein</fullName>
    </submittedName>
</protein>
<reference evidence="1" key="1">
    <citation type="journal article" date="2023" name="Mol. Phylogenet. Evol.">
        <title>Genome-scale phylogeny and comparative genomics of the fungal order Sordariales.</title>
        <authorList>
            <person name="Hensen N."/>
            <person name="Bonometti L."/>
            <person name="Westerberg I."/>
            <person name="Brannstrom I.O."/>
            <person name="Guillou S."/>
            <person name="Cros-Aarteil S."/>
            <person name="Calhoun S."/>
            <person name="Haridas S."/>
            <person name="Kuo A."/>
            <person name="Mondo S."/>
            <person name="Pangilinan J."/>
            <person name="Riley R."/>
            <person name="LaButti K."/>
            <person name="Andreopoulos B."/>
            <person name="Lipzen A."/>
            <person name="Chen C."/>
            <person name="Yan M."/>
            <person name="Daum C."/>
            <person name="Ng V."/>
            <person name="Clum A."/>
            <person name="Steindorff A."/>
            <person name="Ohm R.A."/>
            <person name="Martin F."/>
            <person name="Silar P."/>
            <person name="Natvig D.O."/>
            <person name="Lalanne C."/>
            <person name="Gautier V."/>
            <person name="Ament-Velasquez S.L."/>
            <person name="Kruys A."/>
            <person name="Hutchinson M.I."/>
            <person name="Powell A.J."/>
            <person name="Barry K."/>
            <person name="Miller A.N."/>
            <person name="Grigoriev I.V."/>
            <person name="Debuchy R."/>
            <person name="Gladieux P."/>
            <person name="Hiltunen Thoren M."/>
            <person name="Johannesson H."/>
        </authorList>
    </citation>
    <scope>NUCLEOTIDE SEQUENCE</scope>
    <source>
        <strain evidence="1">CBS 532.94</strain>
    </source>
</reference>
<accession>A0AAN7C4I4</accession>
<dbReference type="AlphaFoldDB" id="A0AAN7C4I4"/>
<gene>
    <name evidence="1" type="ORF">C8A03DRAFT_18122</name>
</gene>
<comment type="caution">
    <text evidence="1">The sequence shown here is derived from an EMBL/GenBank/DDBJ whole genome shotgun (WGS) entry which is preliminary data.</text>
</comment>
<keyword evidence="2" id="KW-1185">Reference proteome</keyword>
<proteinExistence type="predicted"/>
<dbReference type="Proteomes" id="UP001303760">
    <property type="component" value="Unassembled WGS sequence"/>
</dbReference>
<organism evidence="1 2">
    <name type="scientific">Achaetomium macrosporum</name>
    <dbReference type="NCBI Taxonomy" id="79813"/>
    <lineage>
        <taxon>Eukaryota</taxon>
        <taxon>Fungi</taxon>
        <taxon>Dikarya</taxon>
        <taxon>Ascomycota</taxon>
        <taxon>Pezizomycotina</taxon>
        <taxon>Sordariomycetes</taxon>
        <taxon>Sordariomycetidae</taxon>
        <taxon>Sordariales</taxon>
        <taxon>Chaetomiaceae</taxon>
        <taxon>Achaetomium</taxon>
    </lineage>
</organism>
<evidence type="ECO:0000313" key="1">
    <source>
        <dbReference type="EMBL" id="KAK4235080.1"/>
    </source>
</evidence>
<sequence>MDTHQKKTFLVYSQGLMPGDLTLGSLYLNPANPLDDERKRLECSFRWEEENAEDWLAPIEHNAPYTLCLEASADWISSAGVTDLLRLEAGYRHSEEVVISAKSGRRLRIKKRPEAFLNEVVLQTLGAMDWLADRLSLSWSRYLVQKMRTGKGRHPKIWMLTGLQYMSDVEITCGDRKLRGALASVGIPFPEPVAAAVSILTGQSSLLSAEAGFNRGSRSGTSYRHEDERIWAAQFAPLDVGYYRVGKPDEALQGRRVHLRPSPDLGSAGTRFGKQATAEAQQDAVAVITGLNEGFLQRLAEDPKMMLEAMTGEEWEELDEYLDA</sequence>
<reference evidence="1" key="2">
    <citation type="submission" date="2023-05" db="EMBL/GenBank/DDBJ databases">
        <authorList>
            <consortium name="Lawrence Berkeley National Laboratory"/>
            <person name="Steindorff A."/>
            <person name="Hensen N."/>
            <person name="Bonometti L."/>
            <person name="Westerberg I."/>
            <person name="Brannstrom I.O."/>
            <person name="Guillou S."/>
            <person name="Cros-Aarteil S."/>
            <person name="Calhoun S."/>
            <person name="Haridas S."/>
            <person name="Kuo A."/>
            <person name="Mondo S."/>
            <person name="Pangilinan J."/>
            <person name="Riley R."/>
            <person name="Labutti K."/>
            <person name="Andreopoulos B."/>
            <person name="Lipzen A."/>
            <person name="Chen C."/>
            <person name="Yanf M."/>
            <person name="Daum C."/>
            <person name="Ng V."/>
            <person name="Clum A."/>
            <person name="Ohm R."/>
            <person name="Martin F."/>
            <person name="Silar P."/>
            <person name="Natvig D."/>
            <person name="Lalanne C."/>
            <person name="Gautier V."/>
            <person name="Ament-Velasquez S.L."/>
            <person name="Kruys A."/>
            <person name="Hutchinson M.I."/>
            <person name="Powell A.J."/>
            <person name="Barry K."/>
            <person name="Miller A.N."/>
            <person name="Grigoriev I.V."/>
            <person name="Debuchy R."/>
            <person name="Gladieux P."/>
            <person name="Thoren M.H."/>
            <person name="Johannesson H."/>
        </authorList>
    </citation>
    <scope>NUCLEOTIDE SEQUENCE</scope>
    <source>
        <strain evidence="1">CBS 532.94</strain>
    </source>
</reference>
<name>A0AAN7C4I4_9PEZI</name>